<dbReference type="Proteomes" id="UP000824179">
    <property type="component" value="Unassembled WGS sequence"/>
</dbReference>
<protein>
    <submittedName>
        <fullName evidence="1">Uncharacterized protein</fullName>
    </submittedName>
</protein>
<sequence length="169" mass="19056">MKLSEIYGKEVVSRDGSRRGWVRGVLEYGGAPRFLQCFDSDEREFDIDFKSIQSVDGRIVFEDGSSDRKKCRNLRLGMPAYDNTGNFLGVLNDVESGKSGIFYIIGKKRYRPEFICVGDAVIVRPPRTLKENVTAENTVILKKGTSLTPEALKRAEEAGEYFQAQMKTI</sequence>
<reference evidence="1" key="2">
    <citation type="journal article" date="2021" name="PeerJ">
        <title>Extensive microbial diversity within the chicken gut microbiome revealed by metagenomics and culture.</title>
        <authorList>
            <person name="Gilroy R."/>
            <person name="Ravi A."/>
            <person name="Getino M."/>
            <person name="Pursley I."/>
            <person name="Horton D.L."/>
            <person name="Alikhan N.F."/>
            <person name="Baker D."/>
            <person name="Gharbi K."/>
            <person name="Hall N."/>
            <person name="Watson M."/>
            <person name="Adriaenssens E.M."/>
            <person name="Foster-Nyarko E."/>
            <person name="Jarju S."/>
            <person name="Secka A."/>
            <person name="Antonio M."/>
            <person name="Oren A."/>
            <person name="Chaudhuri R.R."/>
            <person name="La Ragione R."/>
            <person name="Hildebrand F."/>
            <person name="Pallen M.J."/>
        </authorList>
    </citation>
    <scope>NUCLEOTIDE SEQUENCE</scope>
    <source>
        <strain evidence="1">ChiW25-3613</strain>
    </source>
</reference>
<dbReference type="EMBL" id="DVHB01000019">
    <property type="protein sequence ID" value="HIR38931.1"/>
    <property type="molecule type" value="Genomic_DNA"/>
</dbReference>
<dbReference type="AlphaFoldDB" id="A0A9D1AFS9"/>
<evidence type="ECO:0000313" key="2">
    <source>
        <dbReference type="Proteomes" id="UP000824179"/>
    </source>
</evidence>
<evidence type="ECO:0000313" key="1">
    <source>
        <dbReference type="EMBL" id="HIR38931.1"/>
    </source>
</evidence>
<name>A0A9D1AFS9_9FIRM</name>
<gene>
    <name evidence="1" type="ORF">IAB90_00955</name>
</gene>
<proteinExistence type="predicted"/>
<accession>A0A9D1AFS9</accession>
<comment type="caution">
    <text evidence="1">The sequence shown here is derived from an EMBL/GenBank/DDBJ whole genome shotgun (WGS) entry which is preliminary data.</text>
</comment>
<organism evidence="1 2">
    <name type="scientific">Candidatus Coproplasma stercoripullorum</name>
    <dbReference type="NCBI Taxonomy" id="2840751"/>
    <lineage>
        <taxon>Bacteria</taxon>
        <taxon>Bacillati</taxon>
        <taxon>Bacillota</taxon>
        <taxon>Clostridia</taxon>
        <taxon>Eubacteriales</taxon>
        <taxon>Candidatus Coproplasma</taxon>
    </lineage>
</organism>
<reference evidence="1" key="1">
    <citation type="submission" date="2020-10" db="EMBL/GenBank/DDBJ databases">
        <authorList>
            <person name="Gilroy R."/>
        </authorList>
    </citation>
    <scope>NUCLEOTIDE SEQUENCE</scope>
    <source>
        <strain evidence="1">ChiW25-3613</strain>
    </source>
</reference>